<evidence type="ECO:0008006" key="5">
    <source>
        <dbReference type="Google" id="ProtNLM"/>
    </source>
</evidence>
<evidence type="ECO:0000313" key="2">
    <source>
        <dbReference type="EMBL" id="RYU66865.1"/>
    </source>
</evidence>
<comment type="caution">
    <text evidence="1">The sequence shown here is derived from an EMBL/GenBank/DDBJ whole genome shotgun (WGS) entry which is preliminary data.</text>
</comment>
<evidence type="ECO:0000313" key="3">
    <source>
        <dbReference type="Proteomes" id="UP000294063"/>
    </source>
</evidence>
<proteinExistence type="predicted"/>
<dbReference type="Proteomes" id="UP000294063">
    <property type="component" value="Unassembled WGS sequence"/>
</dbReference>
<reference evidence="3 4" key="1">
    <citation type="submission" date="2019-02" db="EMBL/GenBank/DDBJ databases">
        <title>Genome sequences of Aliivibrio finisterrensis strains from farmed Atlantic salmon.</title>
        <authorList>
            <person name="Bowman J.P."/>
        </authorList>
    </citation>
    <scope>NUCLEOTIDE SEQUENCE [LARGE SCALE GENOMIC DNA]</scope>
    <source>
        <strain evidence="2 4">A21</strain>
        <strain evidence="1 3">A46</strain>
    </source>
</reference>
<evidence type="ECO:0000313" key="4">
    <source>
        <dbReference type="Proteomes" id="UP000294166"/>
    </source>
</evidence>
<dbReference type="InterPro" id="IPR036641">
    <property type="entry name" value="HPT_dom_sf"/>
</dbReference>
<dbReference type="EMBL" id="SEZN01000002">
    <property type="protein sequence ID" value="RYU66865.1"/>
    <property type="molecule type" value="Genomic_DNA"/>
</dbReference>
<dbReference type="RefSeq" id="WP_130046663.1">
    <property type="nucleotide sequence ID" value="NZ_SEZK01000001.1"/>
</dbReference>
<dbReference type="EMBL" id="SEZK01000001">
    <property type="protein sequence ID" value="RYU54751.1"/>
    <property type="molecule type" value="Genomic_DNA"/>
</dbReference>
<dbReference type="AlphaFoldDB" id="A0A4Q5KXY3"/>
<name>A0A4Q5KXY3_9GAMM</name>
<dbReference type="GO" id="GO:0000160">
    <property type="term" value="P:phosphorelay signal transduction system"/>
    <property type="evidence" value="ECO:0007669"/>
    <property type="project" value="InterPro"/>
</dbReference>
<gene>
    <name evidence="2" type="ORF">ERW53_01730</name>
    <name evidence="1" type="ORF">ERW57_00440</name>
</gene>
<protein>
    <recommendedName>
        <fullName evidence="5">Phosphorelay protein LuxU</fullName>
    </recommendedName>
</protein>
<accession>A0A4Q5KXY3</accession>
<sequence length="108" mass="12024">MISCHINEKAFYSTTGVEFRSLLGIKFCSIAIRNLESIKEEIGEVIEHSPLIHKLKGIASSCGFIEAECLCKKLEGYGDIIKPNILIKTLDELIVLMLMALKSNIEVI</sequence>
<dbReference type="SUPFAM" id="SSF47226">
    <property type="entry name" value="Histidine-containing phosphotransfer domain, HPT domain"/>
    <property type="match status" value="1"/>
</dbReference>
<dbReference type="Proteomes" id="UP000294166">
    <property type="component" value="Unassembled WGS sequence"/>
</dbReference>
<evidence type="ECO:0000313" key="1">
    <source>
        <dbReference type="EMBL" id="RYU54751.1"/>
    </source>
</evidence>
<organism evidence="1 3">
    <name type="scientific">Aliivibrio finisterrensis</name>
    <dbReference type="NCBI Taxonomy" id="511998"/>
    <lineage>
        <taxon>Bacteria</taxon>
        <taxon>Pseudomonadati</taxon>
        <taxon>Pseudomonadota</taxon>
        <taxon>Gammaproteobacteria</taxon>
        <taxon>Vibrionales</taxon>
        <taxon>Vibrionaceae</taxon>
        <taxon>Aliivibrio</taxon>
    </lineage>
</organism>
<keyword evidence="4" id="KW-1185">Reference proteome</keyword>